<evidence type="ECO:0000313" key="10">
    <source>
        <dbReference type="Proteomes" id="UP001432146"/>
    </source>
</evidence>
<evidence type="ECO:0000256" key="6">
    <source>
        <dbReference type="ARBA" id="ARBA00023239"/>
    </source>
</evidence>
<dbReference type="PANTHER" id="PTHR45677">
    <property type="entry name" value="GLUTAMATE DECARBOXYLASE-RELATED"/>
    <property type="match status" value="1"/>
</dbReference>
<keyword evidence="5 7" id="KW-0663">Pyridoxal phosphate</keyword>
<dbReference type="GO" id="GO:0005737">
    <property type="term" value="C:cytoplasm"/>
    <property type="evidence" value="ECO:0007669"/>
    <property type="project" value="TreeGrafter"/>
</dbReference>
<dbReference type="SUPFAM" id="SSF53383">
    <property type="entry name" value="PLP-dependent transferases"/>
    <property type="match status" value="1"/>
</dbReference>
<dbReference type="CDD" id="cd06450">
    <property type="entry name" value="DOPA_deC_like"/>
    <property type="match status" value="1"/>
</dbReference>
<feature type="compositionally biased region" description="Low complexity" evidence="8">
    <location>
        <begin position="88"/>
        <end position="103"/>
    </location>
</feature>
<sequence>MATLVHRSLSTPRANTTSLLAPPTRKQPPPRLGGSCVGCTRERNWVRQTRGRPSQAEARESSRRFRLEAVPWKPPRSPSSIHQSIVDPSSSPSLPFSTTASSPCERERDRARHPVLRATTRSRQQGIGTEARGTSRDMDNVQMIGTKITAIKEYLYNFARTHSPTRLMSSENTYSLSREHCNLKYSDILPHNAEGYPATREFLMKVVDILLDFIKSTNDRNAKILDFHHPSEMMRLLDLEIPDTGLTLQQLLIDCSTTLKYQVKTGHPHFFNQLSCGLDLVSMAGEWLTATANTNMFTYEIAPVFILMEHVVLQKMRELIGWSGGDSILAPGGSISNLYAFLAARHKMFPAYKERGLAAIGGQLVMFTSDQCHYSVKSCAAVCGLGTDNCVMVPSDERGRMIPSKLEELILERKAKGHIPFFVNATAGTTVIGAFDPISEIADICQRHQLWLHIDAAWGGGLLLSRKYRHPRMTGIERADSVTWNPHKLMGALLQCSTIHFKEDGLLISCNQMSAEYLFMTDKLYDVKYDTGDKVIQCGRHNDIFKLWLQWRAKGTEGFEKHMDRLMELSEYMVRRIKQMPDKYYLILEPEMVNVCFWYLPTRVRNMPHTQERIKIIADICPILKGRMMQAGTLMVGYQPDDRRPNFFRNIISSAAVTEADVDFLLAEMDRLGHDL</sequence>
<dbReference type="GO" id="GO:0009449">
    <property type="term" value="P:gamma-aminobutyric acid biosynthetic process"/>
    <property type="evidence" value="ECO:0007669"/>
    <property type="project" value="TreeGrafter"/>
</dbReference>
<comment type="cofactor">
    <cofactor evidence="1 7">
        <name>pyridoxal 5'-phosphate</name>
        <dbReference type="ChEBI" id="CHEBI:597326"/>
    </cofactor>
</comment>
<feature type="modified residue" description="N6-(pyridoxal phosphate)lysine" evidence="7">
    <location>
        <position position="488"/>
    </location>
</feature>
<keyword evidence="6" id="KW-0456">Lyase</keyword>
<feature type="compositionally biased region" description="Polar residues" evidence="8">
    <location>
        <begin position="78"/>
        <end position="87"/>
    </location>
</feature>
<comment type="caution">
    <text evidence="9">The sequence shown here is derived from an EMBL/GenBank/DDBJ whole genome shotgun (WGS) entry which is preliminary data.</text>
</comment>
<accession>A0AAW0ZXG2</accession>
<dbReference type="PANTHER" id="PTHR45677:SF10">
    <property type="entry name" value="GLUTAMATE DECARBOXYLASE"/>
    <property type="match status" value="1"/>
</dbReference>
<proteinExistence type="inferred from homology"/>
<dbReference type="Gene3D" id="3.40.640.10">
    <property type="entry name" value="Type I PLP-dependent aspartate aminotransferase-like (Major domain)"/>
    <property type="match status" value="1"/>
</dbReference>
<dbReference type="InterPro" id="IPR015424">
    <property type="entry name" value="PyrdxlP-dep_Trfase"/>
</dbReference>
<dbReference type="EMBL" id="JAWNGG020000113">
    <property type="protein sequence ID" value="KAK9301406.1"/>
    <property type="molecule type" value="Genomic_DNA"/>
</dbReference>
<evidence type="ECO:0000256" key="8">
    <source>
        <dbReference type="SAM" id="MobiDB-lite"/>
    </source>
</evidence>
<name>A0AAW0ZXG2_9HYME</name>
<keyword evidence="4" id="KW-0210">Decarboxylase</keyword>
<dbReference type="Pfam" id="PF00282">
    <property type="entry name" value="Pyridoxal_deC"/>
    <property type="match status" value="1"/>
</dbReference>
<reference evidence="9 10" key="1">
    <citation type="submission" date="2024-05" db="EMBL/GenBank/DDBJ databases">
        <title>The nuclear and mitochondrial genome assemblies of Tetragonisca angustula (Apidae: Meliponini), a tiny yet remarkable pollinator in the Neotropics.</title>
        <authorList>
            <person name="Ferrari R."/>
            <person name="Ricardo P.C."/>
            <person name="Dias F.C."/>
            <person name="Araujo N.S."/>
            <person name="Soares D.O."/>
            <person name="Zhou Q.-S."/>
            <person name="Zhu C.-D."/>
            <person name="Coutinho L."/>
            <person name="Airas M.C."/>
            <person name="Batista T.M."/>
        </authorList>
    </citation>
    <scope>NUCLEOTIDE SEQUENCE [LARGE SCALE GENOMIC DNA]</scope>
    <source>
        <strain evidence="9">ASF017062</strain>
        <tissue evidence="9">Abdomen</tissue>
    </source>
</reference>
<feature type="region of interest" description="Disordered" evidence="8">
    <location>
        <begin position="1"/>
        <end position="36"/>
    </location>
</feature>
<dbReference type="InterPro" id="IPR002129">
    <property type="entry name" value="PyrdxlP-dep_de-COase"/>
</dbReference>
<evidence type="ECO:0000256" key="4">
    <source>
        <dbReference type="ARBA" id="ARBA00022793"/>
    </source>
</evidence>
<feature type="region of interest" description="Disordered" evidence="8">
    <location>
        <begin position="71"/>
        <end position="111"/>
    </location>
</feature>
<evidence type="ECO:0000256" key="1">
    <source>
        <dbReference type="ARBA" id="ARBA00001933"/>
    </source>
</evidence>
<dbReference type="Gene3D" id="3.90.1150.170">
    <property type="match status" value="1"/>
</dbReference>
<dbReference type="InterPro" id="IPR015421">
    <property type="entry name" value="PyrdxlP-dep_Trfase_major"/>
</dbReference>
<comment type="subunit">
    <text evidence="3">Homodimer.</text>
</comment>
<evidence type="ECO:0008006" key="11">
    <source>
        <dbReference type="Google" id="ProtNLM"/>
    </source>
</evidence>
<dbReference type="InterPro" id="IPR021115">
    <property type="entry name" value="Pyridoxal-P_BS"/>
</dbReference>
<gene>
    <name evidence="9" type="ORF">QLX08_006230</name>
</gene>
<feature type="compositionally biased region" description="Polar residues" evidence="8">
    <location>
        <begin position="8"/>
        <end position="19"/>
    </location>
</feature>
<evidence type="ECO:0000256" key="7">
    <source>
        <dbReference type="PIRSR" id="PIRSR602129-50"/>
    </source>
</evidence>
<keyword evidence="10" id="KW-1185">Reference proteome</keyword>
<dbReference type="Proteomes" id="UP001432146">
    <property type="component" value="Unassembled WGS sequence"/>
</dbReference>
<dbReference type="PROSITE" id="PS00392">
    <property type="entry name" value="DDC_GAD_HDC_YDC"/>
    <property type="match status" value="1"/>
</dbReference>
<evidence type="ECO:0000256" key="5">
    <source>
        <dbReference type="ARBA" id="ARBA00022898"/>
    </source>
</evidence>
<organism evidence="9 10">
    <name type="scientific">Tetragonisca angustula</name>
    <dbReference type="NCBI Taxonomy" id="166442"/>
    <lineage>
        <taxon>Eukaryota</taxon>
        <taxon>Metazoa</taxon>
        <taxon>Ecdysozoa</taxon>
        <taxon>Arthropoda</taxon>
        <taxon>Hexapoda</taxon>
        <taxon>Insecta</taxon>
        <taxon>Pterygota</taxon>
        <taxon>Neoptera</taxon>
        <taxon>Endopterygota</taxon>
        <taxon>Hymenoptera</taxon>
        <taxon>Apocrita</taxon>
        <taxon>Aculeata</taxon>
        <taxon>Apoidea</taxon>
        <taxon>Anthophila</taxon>
        <taxon>Apidae</taxon>
        <taxon>Tetragonisca</taxon>
    </lineage>
</organism>
<dbReference type="GO" id="GO:0004351">
    <property type="term" value="F:glutamate decarboxylase activity"/>
    <property type="evidence" value="ECO:0007669"/>
    <property type="project" value="TreeGrafter"/>
</dbReference>
<dbReference type="GO" id="GO:0030170">
    <property type="term" value="F:pyridoxal phosphate binding"/>
    <property type="evidence" value="ECO:0007669"/>
    <property type="project" value="InterPro"/>
</dbReference>
<comment type="similarity">
    <text evidence="2">Belongs to the group II decarboxylase family.</text>
</comment>
<dbReference type="FunFam" id="3.40.640.10:FF:000016">
    <property type="entry name" value="Glutamate decarboxylase like 1"/>
    <property type="match status" value="1"/>
</dbReference>
<evidence type="ECO:0000256" key="3">
    <source>
        <dbReference type="ARBA" id="ARBA00011738"/>
    </source>
</evidence>
<evidence type="ECO:0000313" key="9">
    <source>
        <dbReference type="EMBL" id="KAK9301406.1"/>
    </source>
</evidence>
<evidence type="ECO:0000256" key="2">
    <source>
        <dbReference type="ARBA" id="ARBA00009533"/>
    </source>
</evidence>
<protein>
    <recommendedName>
        <fullName evidence="11">Glutamate decarboxylase</fullName>
    </recommendedName>
</protein>
<dbReference type="AlphaFoldDB" id="A0AAW0ZXG2"/>